<dbReference type="EMBL" id="CASHTH010000911">
    <property type="protein sequence ID" value="CAI8008945.1"/>
    <property type="molecule type" value="Genomic_DNA"/>
</dbReference>
<feature type="compositionally biased region" description="Polar residues" evidence="1">
    <location>
        <begin position="29"/>
        <end position="42"/>
    </location>
</feature>
<dbReference type="AlphaFoldDB" id="A0AA35RCI0"/>
<feature type="region of interest" description="Disordered" evidence="1">
    <location>
        <begin position="1"/>
        <end position="65"/>
    </location>
</feature>
<evidence type="ECO:0000256" key="1">
    <source>
        <dbReference type="SAM" id="MobiDB-lite"/>
    </source>
</evidence>
<proteinExistence type="predicted"/>
<sequence>MFCSSPHLPASPLCLHSSCSSTTATTTTNTPGNQGRSTQEAVTGQGGDVRKRRNVKEQESHPNQN</sequence>
<feature type="compositionally biased region" description="Low complexity" evidence="1">
    <location>
        <begin position="1"/>
        <end position="28"/>
    </location>
</feature>
<reference evidence="2" key="1">
    <citation type="submission" date="2023-03" db="EMBL/GenBank/DDBJ databases">
        <authorList>
            <person name="Steffen K."/>
            <person name="Cardenas P."/>
        </authorList>
    </citation>
    <scope>NUCLEOTIDE SEQUENCE</scope>
</reference>
<gene>
    <name evidence="2" type="ORF">GBAR_LOCUS6078</name>
</gene>
<feature type="compositionally biased region" description="Basic and acidic residues" evidence="1">
    <location>
        <begin position="55"/>
        <end position="65"/>
    </location>
</feature>
<organism evidence="2 3">
    <name type="scientific">Geodia barretti</name>
    <name type="common">Barrett's horny sponge</name>
    <dbReference type="NCBI Taxonomy" id="519541"/>
    <lineage>
        <taxon>Eukaryota</taxon>
        <taxon>Metazoa</taxon>
        <taxon>Porifera</taxon>
        <taxon>Demospongiae</taxon>
        <taxon>Heteroscleromorpha</taxon>
        <taxon>Tetractinellida</taxon>
        <taxon>Astrophorina</taxon>
        <taxon>Geodiidae</taxon>
        <taxon>Geodia</taxon>
    </lineage>
</organism>
<keyword evidence="3" id="KW-1185">Reference proteome</keyword>
<feature type="non-terminal residue" evidence="2">
    <location>
        <position position="65"/>
    </location>
</feature>
<name>A0AA35RCI0_GEOBA</name>
<evidence type="ECO:0000313" key="3">
    <source>
        <dbReference type="Proteomes" id="UP001174909"/>
    </source>
</evidence>
<dbReference type="Proteomes" id="UP001174909">
    <property type="component" value="Unassembled WGS sequence"/>
</dbReference>
<protein>
    <submittedName>
        <fullName evidence="2">Uncharacterized protein</fullName>
    </submittedName>
</protein>
<comment type="caution">
    <text evidence="2">The sequence shown here is derived from an EMBL/GenBank/DDBJ whole genome shotgun (WGS) entry which is preliminary data.</text>
</comment>
<evidence type="ECO:0000313" key="2">
    <source>
        <dbReference type="EMBL" id="CAI8008945.1"/>
    </source>
</evidence>
<accession>A0AA35RCI0</accession>